<keyword evidence="4" id="KW-1185">Reference proteome</keyword>
<feature type="compositionally biased region" description="Low complexity" evidence="1">
    <location>
        <begin position="1132"/>
        <end position="1161"/>
    </location>
</feature>
<feature type="compositionally biased region" description="Basic and acidic residues" evidence="1">
    <location>
        <begin position="1272"/>
        <end position="1290"/>
    </location>
</feature>
<dbReference type="EMBL" id="JBHTHU010000022">
    <property type="protein sequence ID" value="MFD0752143.1"/>
    <property type="molecule type" value="Genomic_DNA"/>
</dbReference>
<feature type="transmembrane region" description="Helical" evidence="2">
    <location>
        <begin position="21"/>
        <end position="44"/>
    </location>
</feature>
<feature type="compositionally biased region" description="Low complexity" evidence="1">
    <location>
        <begin position="969"/>
        <end position="992"/>
    </location>
</feature>
<feature type="region of interest" description="Disordered" evidence="1">
    <location>
        <begin position="574"/>
        <end position="593"/>
    </location>
</feature>
<feature type="compositionally biased region" description="Basic and acidic residues" evidence="1">
    <location>
        <begin position="574"/>
        <end position="586"/>
    </location>
</feature>
<sequence>MNSHGNYELLIDKINTFIKRYYLNSLLRGLIFLGAGLFSAYIVITLSEYFGNFDSLFRSVLFYGFILLNLGLIAWLVVPPLMAWLALGKTLTHDQAADIIGKHFNDVNDKLLNTLQLKKLSAEESQHQDLIQASIDQKIDNLRPIRFPSAINLRENRRYLKWVLAPAGVIIVLAFAAPSMLTESTKRILRHNEYFAPVAPFKFVVLNRTLSVVQGDDLNLELKLEGDKFPADVYIEMGNNTFKLDKENVSRFKYLFSNLQESTKFRLSGNGFNSVPYEIKVNPRPALLHFDVVLNYPPYLHKPSETLANAGDITIPAGTTVTWKFHTQNATGIAFNMGNKQQMLQASEANLFSHSERILANTIYKLSPVNQIVNTTDSAAYRINAIADEAPAIDVAERPDSVSMKAFYFTGKIQDDHGFSNLTFHYKISPGGGKANEKSFVKPVKADLGVNISDFFYYWNLKDLGVRPGDQVTYFFEVADNDGVSGPKKVQSPERSINVPDAMELENELNKGTEQVRKNIQQAAKLAAEIERESQKMNELLLSKSSISFDEQKQLDALMEKRRELDDLVKQIQSDNRKNMFNRRENQQQNQQLAEEQKQVEKLLNDVLDPKTRELLDKLQQLARNNQKESTRDQLQKMQMDNKSLKREFGRLEELYKKMAFDQKVNQNINKLSELADKQEKLADETEKPVDPAEAQKQENKDQKAQEAQKQAAEALKKALQDAQKQTAEVQKNQQQSQEQKAQQKAQQDALKQAIDQVKKALQEAQKQAAEMQKNQAQNQEQKGQHDAQKQDQKAQADAQKQAEDALKKAIEDAQKKAAELQNQQNQQQQQNQNQQNQQQQNQGQQQQKAQQEAQKQTAEELKKAIQEAQKQAAELQKQQEQGQQQGDQKSGDQQQQQSAEQQKSAQEEKQQDKLNKEFEDIKKSMEELAKEAEKMQSRQDFENPKSEQESIQDKMEQSKQQLSKSNRSKASQSQQQAAQQMKKMAQKMQQQQEEEEEEDNAVNIKQLRELLKSLVNSSFRQEKTMEALKNTSQLDPNYVTLAQTQKTIKDNLKTAEDSLYAISKRVPQIEATVNREISAINDRIDQALENLGDRRTSEANRNQQYAMTSMNNLALMLSDALNNMQAKANEQKSGSSSKKSKSQRMQQLSQQQQKLNQNMQRAREQMQREQQQQQQQGQQQQQQGQQNRVQGQQQRGMSEQLARMAREQQMIRQEMQRLNNEDRRDGGTGIKDLDKISQQMEQSENDIVNRRITEEALKRQQQIQIRMLEAEKAAQEQEQEQQREGHAGKDMPPGYIKALQDYQQVKEKQTEQIRTVPPALNLYYKKKIKTYFDQLNIN</sequence>
<feature type="transmembrane region" description="Helical" evidence="2">
    <location>
        <begin position="56"/>
        <end position="78"/>
    </location>
</feature>
<feature type="compositionally biased region" description="Low complexity" evidence="1">
    <location>
        <begin position="1208"/>
        <end position="1218"/>
    </location>
</feature>
<feature type="compositionally biased region" description="Low complexity" evidence="1">
    <location>
        <begin position="867"/>
        <end position="905"/>
    </location>
</feature>
<evidence type="ECO:0000256" key="2">
    <source>
        <dbReference type="SAM" id="Phobius"/>
    </source>
</evidence>
<feature type="region of interest" description="Disordered" evidence="1">
    <location>
        <begin position="1272"/>
        <end position="1294"/>
    </location>
</feature>
<feature type="compositionally biased region" description="Basic and acidic residues" evidence="1">
    <location>
        <begin position="626"/>
        <end position="635"/>
    </location>
</feature>
<feature type="compositionally biased region" description="Basic and acidic residues" evidence="1">
    <location>
        <begin position="1220"/>
        <end position="1236"/>
    </location>
</feature>
<protein>
    <submittedName>
        <fullName evidence="3">DUF4175 family protein</fullName>
    </submittedName>
</protein>
<feature type="compositionally biased region" description="Basic and acidic residues" evidence="1">
    <location>
        <begin position="676"/>
        <end position="707"/>
    </location>
</feature>
<feature type="compositionally biased region" description="Low complexity" evidence="1">
    <location>
        <begin position="1169"/>
        <end position="1197"/>
    </location>
</feature>
<organism evidence="3 4">
    <name type="scientific">Mucilaginibacter calamicampi</name>
    <dbReference type="NCBI Taxonomy" id="1302352"/>
    <lineage>
        <taxon>Bacteria</taxon>
        <taxon>Pseudomonadati</taxon>
        <taxon>Bacteroidota</taxon>
        <taxon>Sphingobacteriia</taxon>
        <taxon>Sphingobacteriales</taxon>
        <taxon>Sphingobacteriaceae</taxon>
        <taxon>Mucilaginibacter</taxon>
    </lineage>
</organism>
<feature type="region of interest" description="Disordered" evidence="1">
    <location>
        <begin position="623"/>
        <end position="642"/>
    </location>
</feature>
<feature type="transmembrane region" description="Helical" evidence="2">
    <location>
        <begin position="162"/>
        <end position="181"/>
    </location>
</feature>
<dbReference type="Proteomes" id="UP001596958">
    <property type="component" value="Unassembled WGS sequence"/>
</dbReference>
<keyword evidence="2" id="KW-0812">Transmembrane</keyword>
<feature type="compositionally biased region" description="Basic and acidic residues" evidence="1">
    <location>
        <begin position="906"/>
        <end position="958"/>
    </location>
</feature>
<feature type="compositionally biased region" description="Low complexity" evidence="1">
    <location>
        <begin position="763"/>
        <end position="782"/>
    </location>
</feature>
<reference evidence="4" key="1">
    <citation type="journal article" date="2019" name="Int. J. Syst. Evol. Microbiol.">
        <title>The Global Catalogue of Microorganisms (GCM) 10K type strain sequencing project: providing services to taxonomists for standard genome sequencing and annotation.</title>
        <authorList>
            <consortium name="The Broad Institute Genomics Platform"/>
            <consortium name="The Broad Institute Genome Sequencing Center for Infectious Disease"/>
            <person name="Wu L."/>
            <person name="Ma J."/>
        </authorList>
    </citation>
    <scope>NUCLEOTIDE SEQUENCE [LARGE SCALE GENOMIC DNA]</scope>
    <source>
        <strain evidence="4">CCUG 63418</strain>
    </source>
</reference>
<evidence type="ECO:0000256" key="1">
    <source>
        <dbReference type="SAM" id="MobiDB-lite"/>
    </source>
</evidence>
<feature type="region of interest" description="Disordered" evidence="1">
    <location>
        <begin position="676"/>
        <end position="1001"/>
    </location>
</feature>
<proteinExistence type="predicted"/>
<dbReference type="RefSeq" id="WP_377102493.1">
    <property type="nucleotide sequence ID" value="NZ_JBHTHU010000022.1"/>
</dbReference>
<feature type="compositionally biased region" description="Basic and acidic residues" evidence="1">
    <location>
        <begin position="783"/>
        <end position="819"/>
    </location>
</feature>
<evidence type="ECO:0000313" key="3">
    <source>
        <dbReference type="EMBL" id="MFD0752143.1"/>
    </source>
</evidence>
<name>A0ABW2Z242_9SPHI</name>
<accession>A0ABW2Z242</accession>
<feature type="compositionally biased region" description="Low complexity" evidence="1">
    <location>
        <begin position="820"/>
        <end position="857"/>
    </location>
</feature>
<keyword evidence="2" id="KW-1133">Transmembrane helix</keyword>
<gene>
    <name evidence="3" type="ORF">ACFQZS_18460</name>
</gene>
<evidence type="ECO:0000313" key="4">
    <source>
        <dbReference type="Proteomes" id="UP001596958"/>
    </source>
</evidence>
<feature type="compositionally biased region" description="Low complexity" evidence="1">
    <location>
        <begin position="721"/>
        <end position="754"/>
    </location>
</feature>
<keyword evidence="2" id="KW-0472">Membrane</keyword>
<comment type="caution">
    <text evidence="3">The sequence shown here is derived from an EMBL/GenBank/DDBJ whole genome shotgun (WGS) entry which is preliminary data.</text>
</comment>
<feature type="region of interest" description="Disordered" evidence="1">
    <location>
        <begin position="1127"/>
        <end position="1236"/>
    </location>
</feature>